<dbReference type="Proteomes" id="UP000593567">
    <property type="component" value="Unassembled WGS sequence"/>
</dbReference>
<dbReference type="OrthoDB" id="414982at2759"/>
<dbReference type="AlphaFoldDB" id="A0A7J7KIL0"/>
<proteinExistence type="predicted"/>
<dbReference type="PANTHER" id="PTHR33206">
    <property type="entry name" value="PROTEIN CBG10425"/>
    <property type="match status" value="1"/>
</dbReference>
<reference evidence="1" key="1">
    <citation type="submission" date="2020-06" db="EMBL/GenBank/DDBJ databases">
        <title>Draft genome of Bugula neritina, a colonial animal packing powerful symbionts and potential medicines.</title>
        <authorList>
            <person name="Rayko M."/>
        </authorList>
    </citation>
    <scope>NUCLEOTIDE SEQUENCE [LARGE SCALE GENOMIC DNA]</scope>
    <source>
        <strain evidence="1">Kwan_BN1</strain>
    </source>
</reference>
<protein>
    <recommendedName>
        <fullName evidence="3">DNA-directed DNA polymerase</fullName>
    </recommendedName>
</protein>
<evidence type="ECO:0008006" key="3">
    <source>
        <dbReference type="Google" id="ProtNLM"/>
    </source>
</evidence>
<dbReference type="Gene3D" id="3.40.960.10">
    <property type="entry name" value="VSR Endonuclease"/>
    <property type="match status" value="1"/>
</dbReference>
<dbReference type="PANTHER" id="PTHR33206:SF1">
    <property type="entry name" value="DNA-DIRECTED DNA POLYMERASE"/>
    <property type="match status" value="1"/>
</dbReference>
<evidence type="ECO:0000313" key="1">
    <source>
        <dbReference type="EMBL" id="KAF6037761.1"/>
    </source>
</evidence>
<accession>A0A7J7KIL0</accession>
<name>A0A7J7KIL0_BUGNE</name>
<evidence type="ECO:0000313" key="2">
    <source>
        <dbReference type="Proteomes" id="UP000593567"/>
    </source>
</evidence>
<organism evidence="1 2">
    <name type="scientific">Bugula neritina</name>
    <name type="common">Brown bryozoan</name>
    <name type="synonym">Sertularia neritina</name>
    <dbReference type="NCBI Taxonomy" id="10212"/>
    <lineage>
        <taxon>Eukaryota</taxon>
        <taxon>Metazoa</taxon>
        <taxon>Spiralia</taxon>
        <taxon>Lophotrochozoa</taxon>
        <taxon>Bryozoa</taxon>
        <taxon>Gymnolaemata</taxon>
        <taxon>Cheilostomatida</taxon>
        <taxon>Flustrina</taxon>
        <taxon>Buguloidea</taxon>
        <taxon>Bugulidae</taxon>
        <taxon>Bugula</taxon>
    </lineage>
</organism>
<keyword evidence="2" id="KW-1185">Reference proteome</keyword>
<comment type="caution">
    <text evidence="1">The sequence shown here is derived from an EMBL/GenBank/DDBJ whole genome shotgun (WGS) entry which is preliminary data.</text>
</comment>
<dbReference type="EMBL" id="VXIV02000523">
    <property type="protein sequence ID" value="KAF6037761.1"/>
    <property type="molecule type" value="Genomic_DNA"/>
</dbReference>
<sequence>MVLSFNGAVYDIPLIRQHMLRYLLEQNQKVLFTAKKGNKYMCIQTEKLRFLDVLNFLAPGFSYSDYLKAMGVEGEKFFWPYDIFTSMEVLDRTEFPAHEEFYSKLKGKNISVQEYEKCKEIWVQKGMKTLKDLLEYYNNEDVRHFIPALEKQNEFYKSCNLDFKSAISIPGLAIQYLFQLKDPEAPIFLFGDKFKDIHQLIKSNIRGGLSIVFSRYQEAGATKIKPEYFGDQAKTTQTCVGYDATSLYLSCLVKDMPTGAFVRRRRENSFRIEKSYYSGEKATVWLKYMSKLLGVKIQHKFNSTERRIGGRNIPVDGYALASDGSELVFNYSGCWFHGHLCDYCPNGKFNNKEKDLQNQIDTYNTLKYFQDLGYRVYHTWECEFDNLKKENSDVSEFCSNLDFIVDSRYVISESKILEEIKNGSMFGMAEVDIETPEDLKTIFAEYQPIQKNVLISRDDIGPHMKQFAERNGLLKKPSRTLISSYFGNKILLSTPLLQWYLQHGLVVTKVYQVIQYKPSKCFKLFGEKVMEARRAGDLDSSKKIISDSCKLIGI</sequence>
<gene>
    <name evidence="1" type="ORF">EB796_003933</name>
</gene>